<keyword evidence="2" id="KW-1185">Reference proteome</keyword>
<dbReference type="EMBL" id="CP014229">
    <property type="protein sequence ID" value="AMD91413.1"/>
    <property type="molecule type" value="Genomic_DNA"/>
</dbReference>
<organism evidence="1 2">
    <name type="scientific">Desulfovibrio fairfieldensis</name>
    <dbReference type="NCBI Taxonomy" id="44742"/>
    <lineage>
        <taxon>Bacteria</taxon>
        <taxon>Pseudomonadati</taxon>
        <taxon>Thermodesulfobacteriota</taxon>
        <taxon>Desulfovibrionia</taxon>
        <taxon>Desulfovibrionales</taxon>
        <taxon>Desulfovibrionaceae</taxon>
        <taxon>Desulfovibrio</taxon>
    </lineage>
</organism>
<gene>
    <name evidence="1" type="ORF">AXF13_15465</name>
</gene>
<accession>A0A109W551</accession>
<proteinExistence type="predicted"/>
<evidence type="ECO:0000313" key="2">
    <source>
        <dbReference type="Proteomes" id="UP000069241"/>
    </source>
</evidence>
<dbReference type="KEGG" id="dfi:AXF13_15465"/>
<dbReference type="Proteomes" id="UP000069241">
    <property type="component" value="Chromosome"/>
</dbReference>
<dbReference type="AlphaFoldDB" id="A0A109W551"/>
<protein>
    <recommendedName>
        <fullName evidence="3">Motility protein</fullName>
    </recommendedName>
</protein>
<reference evidence="2" key="1">
    <citation type="submission" date="2016-02" db="EMBL/GenBank/DDBJ databases">
        <authorList>
            <person name="Holder M.E."/>
            <person name="Ajami N.J."/>
            <person name="Petrosino J.F."/>
        </authorList>
    </citation>
    <scope>NUCLEOTIDE SEQUENCE [LARGE SCALE GENOMIC DNA]</scope>
    <source>
        <strain evidence="2">CCUG 45958</strain>
    </source>
</reference>
<dbReference type="RefSeq" id="WP_008682368.1">
    <property type="nucleotide sequence ID" value="NZ_CP014229.1"/>
</dbReference>
<sequence>MEDVQMGMSVAVTKDALNFQATMASAVINGSLDKGQEMQQNMARIDGLAAEGIGSKLNVEA</sequence>
<name>A0A109W551_9BACT</name>
<evidence type="ECO:0008006" key="3">
    <source>
        <dbReference type="Google" id="ProtNLM"/>
    </source>
</evidence>
<evidence type="ECO:0000313" key="1">
    <source>
        <dbReference type="EMBL" id="AMD91413.1"/>
    </source>
</evidence>